<dbReference type="GO" id="GO:0005506">
    <property type="term" value="F:iron ion binding"/>
    <property type="evidence" value="ECO:0007669"/>
    <property type="project" value="InterPro"/>
</dbReference>
<sequence>MLGLMSTNSAAVPIDIIKTALPIGIGLASAAFITIKMANQYGDNSDKSIPTARIRAGDTTHDAEHNEDVDKFLTRCEEECGPVFNLRILNQHLIAVSGSYAREVLMSPDMSFSDAMDDATGMRSFIESAIKSNKDKDSRLSHEVIRDAITPNLPLFTPRIVGLLQSILQEKVGHCEDKLIEHPMEVIQDMIASAMANVFMGPEIGKERKVVDAFIECTYDFGKVIGESTKSFWHSITNRARYGVFNPLQKHIQVLVDVATPVVLERRRQEAEAVEKGIEYDRPMDILQKLLDNVDKYGFIDMHDICGHILLIVLASVHTTSDSATNLCFYLAAFPEFHEPLYEELQEVLGQFAKEREEERQRKLASGEVASMEAFAGTELDPEHDQDISAPVVKKLVKMDSFVREIFRYRSERLQLVHMARGDMVLSNGMRISKGQKAVINMHSVHQNNSKQVGDEDVSVFYPWRFVGKAKAATKASGDYLAFGMGKHACPGRFLAVQEIKTVGVLMVSRYSKIRIQDPSKQKRILVSRIGDPVPTGLIFTSRTADK</sequence>
<gene>
    <name evidence="7" type="ORF">BG011_002262</name>
</gene>
<keyword evidence="6" id="KW-0503">Monooxygenase</keyword>
<dbReference type="GO" id="GO:0004497">
    <property type="term" value="F:monooxygenase activity"/>
    <property type="evidence" value="ECO:0007669"/>
    <property type="project" value="UniProtKB-KW"/>
</dbReference>
<evidence type="ECO:0000256" key="2">
    <source>
        <dbReference type="ARBA" id="ARBA00010617"/>
    </source>
</evidence>
<comment type="cofactor">
    <cofactor evidence="1 5">
        <name>heme</name>
        <dbReference type="ChEBI" id="CHEBI:30413"/>
    </cofactor>
</comment>
<feature type="binding site" description="axial binding residue" evidence="5">
    <location>
        <position position="490"/>
    </location>
    <ligand>
        <name>heme</name>
        <dbReference type="ChEBI" id="CHEBI:30413"/>
    </ligand>
    <ligandPart>
        <name>Fe</name>
        <dbReference type="ChEBI" id="CHEBI:18248"/>
    </ligandPart>
</feature>
<keyword evidence="8" id="KW-1185">Reference proteome</keyword>
<evidence type="ECO:0000256" key="5">
    <source>
        <dbReference type="PIRSR" id="PIRSR602403-1"/>
    </source>
</evidence>
<accession>A0A9P6UAF5</accession>
<dbReference type="InterPro" id="IPR002403">
    <property type="entry name" value="Cyt_P450_E_grp-IV"/>
</dbReference>
<comment type="caution">
    <text evidence="7">The sequence shown here is derived from an EMBL/GenBank/DDBJ whole genome shotgun (WGS) entry which is preliminary data.</text>
</comment>
<keyword evidence="4 5" id="KW-0408">Iron</keyword>
<dbReference type="GO" id="GO:0020037">
    <property type="term" value="F:heme binding"/>
    <property type="evidence" value="ECO:0007669"/>
    <property type="project" value="InterPro"/>
</dbReference>
<dbReference type="OrthoDB" id="1844152at2759"/>
<evidence type="ECO:0000256" key="1">
    <source>
        <dbReference type="ARBA" id="ARBA00001971"/>
    </source>
</evidence>
<dbReference type="SUPFAM" id="SSF48264">
    <property type="entry name" value="Cytochrome P450"/>
    <property type="match status" value="1"/>
</dbReference>
<dbReference type="Pfam" id="PF00067">
    <property type="entry name" value="p450"/>
    <property type="match status" value="2"/>
</dbReference>
<evidence type="ECO:0000313" key="7">
    <source>
        <dbReference type="EMBL" id="KAG0266471.1"/>
    </source>
</evidence>
<evidence type="ECO:0000256" key="6">
    <source>
        <dbReference type="RuleBase" id="RU000461"/>
    </source>
</evidence>
<organism evidence="7 8">
    <name type="scientific">Mortierella polycephala</name>
    <dbReference type="NCBI Taxonomy" id="41804"/>
    <lineage>
        <taxon>Eukaryota</taxon>
        <taxon>Fungi</taxon>
        <taxon>Fungi incertae sedis</taxon>
        <taxon>Mucoromycota</taxon>
        <taxon>Mortierellomycotina</taxon>
        <taxon>Mortierellomycetes</taxon>
        <taxon>Mortierellales</taxon>
        <taxon>Mortierellaceae</taxon>
        <taxon>Mortierella</taxon>
    </lineage>
</organism>
<evidence type="ECO:0008006" key="9">
    <source>
        <dbReference type="Google" id="ProtNLM"/>
    </source>
</evidence>
<dbReference type="EMBL" id="JAAAJA010000017">
    <property type="protein sequence ID" value="KAG0266471.1"/>
    <property type="molecule type" value="Genomic_DNA"/>
</dbReference>
<keyword evidence="3 5" id="KW-0479">Metal-binding</keyword>
<dbReference type="PANTHER" id="PTHR46206">
    <property type="entry name" value="CYTOCHROME P450"/>
    <property type="match status" value="1"/>
</dbReference>
<dbReference type="InterPro" id="IPR001128">
    <property type="entry name" value="Cyt_P450"/>
</dbReference>
<dbReference type="PROSITE" id="PS00086">
    <property type="entry name" value="CYTOCHROME_P450"/>
    <property type="match status" value="1"/>
</dbReference>
<evidence type="ECO:0000256" key="4">
    <source>
        <dbReference type="ARBA" id="ARBA00023004"/>
    </source>
</evidence>
<dbReference type="Gene3D" id="1.10.630.10">
    <property type="entry name" value="Cytochrome P450"/>
    <property type="match status" value="1"/>
</dbReference>
<dbReference type="PANTHER" id="PTHR46206:SF7">
    <property type="entry name" value="P450, PUTATIVE (EUROFUNG)-RELATED"/>
    <property type="match status" value="1"/>
</dbReference>
<name>A0A9P6UAF5_9FUNG</name>
<dbReference type="InterPro" id="IPR017972">
    <property type="entry name" value="Cyt_P450_CS"/>
</dbReference>
<keyword evidence="6" id="KW-0560">Oxidoreductase</keyword>
<dbReference type="Proteomes" id="UP000726737">
    <property type="component" value="Unassembled WGS sequence"/>
</dbReference>
<comment type="similarity">
    <text evidence="2 6">Belongs to the cytochrome P450 family.</text>
</comment>
<evidence type="ECO:0000313" key="8">
    <source>
        <dbReference type="Proteomes" id="UP000726737"/>
    </source>
</evidence>
<dbReference type="CDD" id="cd11041">
    <property type="entry name" value="CYP503A1-like"/>
    <property type="match status" value="1"/>
</dbReference>
<dbReference type="AlphaFoldDB" id="A0A9P6UAF5"/>
<dbReference type="PRINTS" id="PR00465">
    <property type="entry name" value="EP450IV"/>
</dbReference>
<dbReference type="GO" id="GO:0016705">
    <property type="term" value="F:oxidoreductase activity, acting on paired donors, with incorporation or reduction of molecular oxygen"/>
    <property type="evidence" value="ECO:0007669"/>
    <property type="project" value="InterPro"/>
</dbReference>
<proteinExistence type="inferred from homology"/>
<dbReference type="InterPro" id="IPR036396">
    <property type="entry name" value="Cyt_P450_sf"/>
</dbReference>
<evidence type="ECO:0000256" key="3">
    <source>
        <dbReference type="ARBA" id="ARBA00022723"/>
    </source>
</evidence>
<keyword evidence="5 6" id="KW-0349">Heme</keyword>
<reference evidence="7" key="1">
    <citation type="journal article" date="2020" name="Fungal Divers.">
        <title>Resolving the Mortierellaceae phylogeny through synthesis of multi-gene phylogenetics and phylogenomics.</title>
        <authorList>
            <person name="Vandepol N."/>
            <person name="Liber J."/>
            <person name="Desiro A."/>
            <person name="Na H."/>
            <person name="Kennedy M."/>
            <person name="Barry K."/>
            <person name="Grigoriev I.V."/>
            <person name="Miller A.N."/>
            <person name="O'Donnell K."/>
            <person name="Stajich J.E."/>
            <person name="Bonito G."/>
        </authorList>
    </citation>
    <scope>NUCLEOTIDE SEQUENCE</scope>
    <source>
        <strain evidence="7">KOD948</strain>
    </source>
</reference>
<protein>
    <recommendedName>
        <fullName evidence="9">Cytochrome P450</fullName>
    </recommendedName>
</protein>